<keyword evidence="2" id="KW-0677">Repeat</keyword>
<evidence type="ECO:0000256" key="2">
    <source>
        <dbReference type="ARBA" id="ARBA00022737"/>
    </source>
</evidence>
<dbReference type="CDD" id="cd01448">
    <property type="entry name" value="TST_Repeat_1"/>
    <property type="match status" value="1"/>
</dbReference>
<dbReference type="SMART" id="SM00450">
    <property type="entry name" value="RHOD"/>
    <property type="match status" value="2"/>
</dbReference>
<evidence type="ECO:0000256" key="1">
    <source>
        <dbReference type="ARBA" id="ARBA00022679"/>
    </source>
</evidence>
<protein>
    <submittedName>
        <fullName evidence="4">Rhodanese-like domain-containing protein</fullName>
    </submittedName>
</protein>
<dbReference type="SUPFAM" id="SSF52821">
    <property type="entry name" value="Rhodanese/Cell cycle control phosphatase"/>
    <property type="match status" value="2"/>
</dbReference>
<dbReference type="PROSITE" id="PS50206">
    <property type="entry name" value="RHODANESE_3"/>
    <property type="match status" value="2"/>
</dbReference>
<dbReference type="GO" id="GO:0004792">
    <property type="term" value="F:thiosulfate-cyanide sulfurtransferase activity"/>
    <property type="evidence" value="ECO:0007669"/>
    <property type="project" value="TreeGrafter"/>
</dbReference>
<organism evidence="4 5">
    <name type="scientific">Photobacterium sanguinicancri</name>
    <dbReference type="NCBI Taxonomy" id="875932"/>
    <lineage>
        <taxon>Bacteria</taxon>
        <taxon>Pseudomonadati</taxon>
        <taxon>Pseudomonadota</taxon>
        <taxon>Gammaproteobacteria</taxon>
        <taxon>Vibrionales</taxon>
        <taxon>Vibrionaceae</taxon>
        <taxon>Photobacterium</taxon>
    </lineage>
</organism>
<proteinExistence type="predicted"/>
<keyword evidence="1" id="KW-0808">Transferase</keyword>
<dbReference type="AlphaFoldDB" id="A0AAW7Y9Y8"/>
<sequence>MLGIPSSVVTATWLTQHISHPSIVTLDASWFMPGSDRNPKLEWAIKRIPGSRFFDFDNVIKEQDSLLPHMLPTAEYFSQQVAKLGICNDSVLIVYDSYGIFSAPRVWWMFKAMGHKNVAVLDGGLSAWEKAGGAIETEQPIIDIPSSKYTATFHPEWVASAQDVVNHLDNEAVTIVDARPLERFTGKQAEPHQGVRSGHMPRAKNLPFPKLVFDGKLASVERLNSHFDKIGTLEQQYIFTCGSGITACILALGAEQTGRNHIAVYDGSWTEWGSDEQFPVVKED</sequence>
<dbReference type="Gene3D" id="3.40.250.10">
    <property type="entry name" value="Rhodanese-like domain"/>
    <property type="match status" value="2"/>
</dbReference>
<dbReference type="Pfam" id="PF00581">
    <property type="entry name" value="Rhodanese"/>
    <property type="match status" value="2"/>
</dbReference>
<feature type="domain" description="Rhodanese" evidence="3">
    <location>
        <begin position="169"/>
        <end position="277"/>
    </location>
</feature>
<evidence type="ECO:0000313" key="5">
    <source>
        <dbReference type="Proteomes" id="UP001170624"/>
    </source>
</evidence>
<dbReference type="InterPro" id="IPR036873">
    <property type="entry name" value="Rhodanese-like_dom_sf"/>
</dbReference>
<dbReference type="InterPro" id="IPR045078">
    <property type="entry name" value="TST/MPST-like"/>
</dbReference>
<comment type="caution">
    <text evidence="4">The sequence shown here is derived from an EMBL/GenBank/DDBJ whole genome shotgun (WGS) entry which is preliminary data.</text>
</comment>
<reference evidence="4" key="1">
    <citation type="submission" date="2023-07" db="EMBL/GenBank/DDBJ databases">
        <title>Genome content predicts the carbon catabolic preferences of heterotrophic bacteria.</title>
        <authorList>
            <person name="Gralka M."/>
        </authorList>
    </citation>
    <scope>NUCLEOTIDE SEQUENCE</scope>
    <source>
        <strain evidence="4">G2M05</strain>
    </source>
</reference>
<dbReference type="EMBL" id="JAUOPU010000037">
    <property type="protein sequence ID" value="MDO6545041.1"/>
    <property type="molecule type" value="Genomic_DNA"/>
</dbReference>
<name>A0AAW7Y9Y8_9GAMM</name>
<dbReference type="PANTHER" id="PTHR11364:SF27">
    <property type="entry name" value="SULFURTRANSFERASE"/>
    <property type="match status" value="1"/>
</dbReference>
<accession>A0AAW7Y9Y8</accession>
<dbReference type="InterPro" id="IPR001763">
    <property type="entry name" value="Rhodanese-like_dom"/>
</dbReference>
<dbReference type="PANTHER" id="PTHR11364">
    <property type="entry name" value="THIOSULFATE SULFERTANSFERASE"/>
    <property type="match status" value="1"/>
</dbReference>
<dbReference type="CDD" id="cd01449">
    <property type="entry name" value="TST_Repeat_2"/>
    <property type="match status" value="1"/>
</dbReference>
<dbReference type="FunFam" id="3.40.250.10:FF:000015">
    <property type="entry name" value="Sulfurtransferase"/>
    <property type="match status" value="1"/>
</dbReference>
<dbReference type="Proteomes" id="UP001170624">
    <property type="component" value="Unassembled WGS sequence"/>
</dbReference>
<evidence type="ECO:0000313" key="4">
    <source>
        <dbReference type="EMBL" id="MDO6545041.1"/>
    </source>
</evidence>
<evidence type="ECO:0000259" key="3">
    <source>
        <dbReference type="PROSITE" id="PS50206"/>
    </source>
</evidence>
<gene>
    <name evidence="4" type="ORF">Q4568_21105</name>
</gene>
<feature type="domain" description="Rhodanese" evidence="3">
    <location>
        <begin position="19"/>
        <end position="137"/>
    </location>
</feature>